<gene>
    <name evidence="3" type="ORF">VM1G_09394</name>
</gene>
<name>A0A194WCJ0_CYTMA</name>
<sequence length="179" mass="18977">MRLTTYALVLVLIQLARTSFALAPAVNPQFQIPTTVKNVTQGGQYSGYQCGGGAGAFDIVIGGGDISVADCEDILRGWNASHFNLDMRGWVNSTGDVDTFYKIVTWGSCEFVVRRGDGVGGPVFIGDGDIKPLINGSIHRAMFGNGTQLQSTEGNMTCAADSEPGALIQWSLRHSGSSN</sequence>
<feature type="domain" description="Ecp2 effector protein-like" evidence="2">
    <location>
        <begin position="67"/>
        <end position="158"/>
    </location>
</feature>
<feature type="signal peptide" evidence="1">
    <location>
        <begin position="1"/>
        <end position="21"/>
    </location>
</feature>
<accession>A0A194WCJ0</accession>
<keyword evidence="1" id="KW-0732">Signal</keyword>
<dbReference type="AlphaFoldDB" id="A0A194WCJ0"/>
<proteinExistence type="predicted"/>
<dbReference type="InterPro" id="IPR029226">
    <property type="entry name" value="Ecp2-like"/>
</dbReference>
<feature type="chain" id="PRO_5008267347" description="Ecp2 effector protein-like domain-containing protein" evidence="1">
    <location>
        <begin position="22"/>
        <end position="179"/>
    </location>
</feature>
<reference evidence="3" key="1">
    <citation type="submission" date="2014-12" db="EMBL/GenBank/DDBJ databases">
        <title>Genome Sequence of Valsa Canker Pathogens Uncovers a Specific Adaption of Colonization on Woody Bark.</title>
        <authorList>
            <person name="Yin Z."/>
            <person name="Liu H."/>
            <person name="Gao X."/>
            <person name="Li Z."/>
            <person name="Song N."/>
            <person name="Ke X."/>
            <person name="Dai Q."/>
            <person name="Wu Y."/>
            <person name="Sun Y."/>
            <person name="Xu J.-R."/>
            <person name="Kang Z.K."/>
            <person name="Wang L."/>
            <person name="Huang L."/>
        </authorList>
    </citation>
    <scope>NUCLEOTIDE SEQUENCE [LARGE SCALE GENOMIC DNA]</scope>
    <source>
        <strain evidence="3">03-8</strain>
    </source>
</reference>
<protein>
    <recommendedName>
        <fullName evidence="2">Ecp2 effector protein-like domain-containing protein</fullName>
    </recommendedName>
</protein>
<dbReference type="Pfam" id="PF14856">
    <property type="entry name" value="Hce2"/>
    <property type="match status" value="1"/>
</dbReference>
<evidence type="ECO:0000313" key="4">
    <source>
        <dbReference type="Proteomes" id="UP000078559"/>
    </source>
</evidence>
<evidence type="ECO:0000256" key="1">
    <source>
        <dbReference type="SAM" id="SignalP"/>
    </source>
</evidence>
<evidence type="ECO:0000259" key="2">
    <source>
        <dbReference type="Pfam" id="PF14856"/>
    </source>
</evidence>
<dbReference type="SMR" id="A0A194WCJ0"/>
<keyword evidence="4" id="KW-1185">Reference proteome</keyword>
<organism evidence="3 4">
    <name type="scientific">Cytospora mali</name>
    <name type="common">Apple Valsa canker fungus</name>
    <name type="synonym">Valsa mali</name>
    <dbReference type="NCBI Taxonomy" id="578113"/>
    <lineage>
        <taxon>Eukaryota</taxon>
        <taxon>Fungi</taxon>
        <taxon>Dikarya</taxon>
        <taxon>Ascomycota</taxon>
        <taxon>Pezizomycotina</taxon>
        <taxon>Sordariomycetes</taxon>
        <taxon>Sordariomycetidae</taxon>
        <taxon>Diaporthales</taxon>
        <taxon>Cytosporaceae</taxon>
        <taxon>Cytospora</taxon>
    </lineage>
</organism>
<evidence type="ECO:0000313" key="3">
    <source>
        <dbReference type="EMBL" id="KUI73808.1"/>
    </source>
</evidence>
<dbReference type="Proteomes" id="UP000078559">
    <property type="component" value="Chromosome 11"/>
</dbReference>
<dbReference type="EMBL" id="CM003108">
    <property type="protein sequence ID" value="KUI73808.1"/>
    <property type="molecule type" value="Genomic_DNA"/>
</dbReference>